<dbReference type="EnsemblPlants" id="Solyc11g040173.1.1">
    <property type="protein sequence ID" value="Solyc11g040173.1.1"/>
    <property type="gene ID" value="Solyc11g040173.1"/>
</dbReference>
<keyword evidence="2" id="KW-1185">Reference proteome</keyword>
<organism evidence="1">
    <name type="scientific">Solanum lycopersicum</name>
    <name type="common">Tomato</name>
    <name type="synonym">Lycopersicon esculentum</name>
    <dbReference type="NCBI Taxonomy" id="4081"/>
    <lineage>
        <taxon>Eukaryota</taxon>
        <taxon>Viridiplantae</taxon>
        <taxon>Streptophyta</taxon>
        <taxon>Embryophyta</taxon>
        <taxon>Tracheophyta</taxon>
        <taxon>Spermatophyta</taxon>
        <taxon>Magnoliopsida</taxon>
        <taxon>eudicotyledons</taxon>
        <taxon>Gunneridae</taxon>
        <taxon>Pentapetalae</taxon>
        <taxon>asterids</taxon>
        <taxon>lamiids</taxon>
        <taxon>Solanales</taxon>
        <taxon>Solanaceae</taxon>
        <taxon>Solanoideae</taxon>
        <taxon>Solaneae</taxon>
        <taxon>Solanum</taxon>
        <taxon>Solanum subgen. Lycopersicon</taxon>
    </lineage>
</organism>
<accession>A0A3Q7IVI6</accession>
<evidence type="ECO:0000313" key="1">
    <source>
        <dbReference type="EnsemblPlants" id="Solyc11g040173.1.1"/>
    </source>
</evidence>
<dbReference type="AlphaFoldDB" id="A0A3Q7IVI6"/>
<reference evidence="1" key="1">
    <citation type="journal article" date="2012" name="Nature">
        <title>The tomato genome sequence provides insights into fleshy fruit evolution.</title>
        <authorList>
            <consortium name="Tomato Genome Consortium"/>
        </authorList>
    </citation>
    <scope>NUCLEOTIDE SEQUENCE [LARGE SCALE GENOMIC DNA]</scope>
    <source>
        <strain evidence="1">cv. Heinz 1706</strain>
    </source>
</reference>
<sequence>MPEIVKHYPFREVLLNWADEGALGELLMLWLTKVCQRAIYNVGKHPASHRSSAALPFCNLKALISPANSLTLRCPLAAVSSSPQEITLLHLPFSDSSIKVQRLQFTIF</sequence>
<protein>
    <submittedName>
        <fullName evidence="1">Uncharacterized protein</fullName>
    </submittedName>
</protein>
<dbReference type="Gramene" id="Solyc11g040173.1.1">
    <property type="protein sequence ID" value="Solyc11g040173.1.1"/>
    <property type="gene ID" value="Solyc11g040173.1"/>
</dbReference>
<dbReference type="InParanoid" id="A0A3Q7IVI6"/>
<evidence type="ECO:0000313" key="2">
    <source>
        <dbReference type="Proteomes" id="UP000004994"/>
    </source>
</evidence>
<dbReference type="Proteomes" id="UP000004994">
    <property type="component" value="Chromosome 11"/>
</dbReference>
<name>A0A3Q7IVI6_SOLLC</name>
<reference evidence="1" key="2">
    <citation type="submission" date="2019-01" db="UniProtKB">
        <authorList>
            <consortium name="EnsemblPlants"/>
        </authorList>
    </citation>
    <scope>IDENTIFICATION</scope>
    <source>
        <strain evidence="1">cv. Heinz 1706</strain>
    </source>
</reference>
<proteinExistence type="predicted"/>